<feature type="compositionally biased region" description="Polar residues" evidence="1">
    <location>
        <begin position="318"/>
        <end position="328"/>
    </location>
</feature>
<feature type="region of interest" description="Disordered" evidence="1">
    <location>
        <begin position="1"/>
        <end position="25"/>
    </location>
</feature>
<evidence type="ECO:0000256" key="1">
    <source>
        <dbReference type="SAM" id="MobiDB-lite"/>
    </source>
</evidence>
<organism evidence="2 3">
    <name type="scientific">Brenthis ino</name>
    <name type="common">lesser marbled fritillary</name>
    <dbReference type="NCBI Taxonomy" id="405034"/>
    <lineage>
        <taxon>Eukaryota</taxon>
        <taxon>Metazoa</taxon>
        <taxon>Ecdysozoa</taxon>
        <taxon>Arthropoda</taxon>
        <taxon>Hexapoda</taxon>
        <taxon>Insecta</taxon>
        <taxon>Pterygota</taxon>
        <taxon>Neoptera</taxon>
        <taxon>Endopterygota</taxon>
        <taxon>Lepidoptera</taxon>
        <taxon>Glossata</taxon>
        <taxon>Ditrysia</taxon>
        <taxon>Papilionoidea</taxon>
        <taxon>Nymphalidae</taxon>
        <taxon>Heliconiinae</taxon>
        <taxon>Argynnini</taxon>
        <taxon>Brenthis</taxon>
    </lineage>
</organism>
<feature type="region of interest" description="Disordered" evidence="1">
    <location>
        <begin position="312"/>
        <end position="335"/>
    </location>
</feature>
<feature type="region of interest" description="Disordered" evidence="1">
    <location>
        <begin position="190"/>
        <end position="228"/>
    </location>
</feature>
<feature type="non-terminal residue" evidence="2">
    <location>
        <position position="497"/>
    </location>
</feature>
<dbReference type="AlphaFoldDB" id="A0A8J9W8U7"/>
<feature type="region of interest" description="Disordered" evidence="1">
    <location>
        <begin position="357"/>
        <end position="392"/>
    </location>
</feature>
<feature type="region of interest" description="Disordered" evidence="1">
    <location>
        <begin position="453"/>
        <end position="497"/>
    </location>
</feature>
<accession>A0A8J9W8U7</accession>
<reference evidence="2" key="1">
    <citation type="submission" date="2021-12" db="EMBL/GenBank/DDBJ databases">
        <authorList>
            <person name="Martin H S."/>
        </authorList>
    </citation>
    <scope>NUCLEOTIDE SEQUENCE</scope>
</reference>
<gene>
    <name evidence="2" type="ORF">BINO364_LOCUS14491</name>
</gene>
<evidence type="ECO:0000313" key="3">
    <source>
        <dbReference type="Proteomes" id="UP000838878"/>
    </source>
</evidence>
<feature type="compositionally biased region" description="Low complexity" evidence="1">
    <location>
        <begin position="463"/>
        <end position="477"/>
    </location>
</feature>
<dbReference type="EMBL" id="OV170228">
    <property type="protein sequence ID" value="CAH0729402.1"/>
    <property type="molecule type" value="Genomic_DNA"/>
</dbReference>
<dbReference type="OrthoDB" id="8965057at2759"/>
<evidence type="ECO:0000313" key="2">
    <source>
        <dbReference type="EMBL" id="CAH0729402.1"/>
    </source>
</evidence>
<proteinExistence type="predicted"/>
<sequence>MLQVTPNYRLSNADKPSNHQPRVREPTVDLNHFNPTVHRYHTAHLRGRHGVINYDNETENIHLKFWTLPKASPSTYTDKQVIIEEKTLYSPTTTHFNSQTQDYTPQAEESIRISPIDPRTSATFKSSTPTNKETMINLNSKLLSPVKSSMTNEELYAVIHKSKKKLNIKETPERAESPALSTINMSPVISEPSLSKRSQRYPETGYLDGKNRPMMPDRQTSSPLGVSNVKKQETCADRYGPLQQTSRLDFKKLLLQHSVKLNTLNVQNKSTKLSAVEQLKISKEKNQIPQTPPGNRSQINILDLSGSPKTYNHRKTAKSNNQPLSPGRTSGLKDHKTTTKILLSPKSQWRFASPRSDVLSTPIPEANNEDEISNSSGEKCEISPKSPPSNTVPIMTNQHFGARRSLIPLYEHKLDEERDTSSLHHGVFPINSDFSNSHSLSRSEITQAKRAEFFKSPHETPPSLSSFKNSSNSGLGLRNKTSPEKEKSSPSTLETAL</sequence>
<name>A0A8J9W8U7_9NEOP</name>
<protein>
    <submittedName>
        <fullName evidence="2">Uncharacterized protein</fullName>
    </submittedName>
</protein>
<keyword evidence="3" id="KW-1185">Reference proteome</keyword>
<dbReference type="Proteomes" id="UP000838878">
    <property type="component" value="Chromosome 8"/>
</dbReference>
<feature type="compositionally biased region" description="Polar residues" evidence="1">
    <location>
        <begin position="1"/>
        <end position="20"/>
    </location>
</feature>